<evidence type="ECO:0000259" key="8">
    <source>
        <dbReference type="Pfam" id="PF00171"/>
    </source>
</evidence>
<dbReference type="PROSITE" id="PS00687">
    <property type="entry name" value="ALDEHYDE_DEHYDR_GLU"/>
    <property type="match status" value="1"/>
</dbReference>
<evidence type="ECO:0000313" key="9">
    <source>
        <dbReference type="EMBL" id="SEG63179.1"/>
    </source>
</evidence>
<comment type="similarity">
    <text evidence="1 4 7">Belongs to the aldehyde dehydrogenase family.</text>
</comment>
<evidence type="ECO:0000256" key="2">
    <source>
        <dbReference type="ARBA" id="ARBA00023002"/>
    </source>
</evidence>
<dbReference type="GO" id="GO:0006081">
    <property type="term" value="P:aldehyde metabolic process"/>
    <property type="evidence" value="ECO:0007669"/>
    <property type="project" value="InterPro"/>
</dbReference>
<dbReference type="AlphaFoldDB" id="A0A1H6BR59"/>
<evidence type="ECO:0000256" key="6">
    <source>
        <dbReference type="PROSITE-ProRule" id="PRU10007"/>
    </source>
</evidence>
<evidence type="ECO:0000256" key="4">
    <source>
        <dbReference type="PIRNR" id="PIRNR036492"/>
    </source>
</evidence>
<dbReference type="InterPro" id="IPR029510">
    <property type="entry name" value="Ald_DH_CS_GLU"/>
</dbReference>
<dbReference type="EMBL" id="FNVT01000003">
    <property type="protein sequence ID" value="SEG63179.1"/>
    <property type="molecule type" value="Genomic_DNA"/>
</dbReference>
<dbReference type="Pfam" id="PF00171">
    <property type="entry name" value="Aldedh"/>
    <property type="match status" value="1"/>
</dbReference>
<dbReference type="GO" id="GO:0004029">
    <property type="term" value="F:aldehyde dehydrogenase (NAD+) activity"/>
    <property type="evidence" value="ECO:0007669"/>
    <property type="project" value="TreeGrafter"/>
</dbReference>
<feature type="active site" evidence="5">
    <location>
        <position position="255"/>
    </location>
</feature>
<sequence>MRHQSETIERPGQGIAEVMATARRRFDSGATRSLPWRITQLDALHRLLRENATLIEDALSTDLGKCPTETRLAETGVLLADIDHTRRHLRQWARPRRVGLPLSLWPATARLIPQPLGVVLVIAPWNYPVQLLFAPMIGAIAAGNAVILKPSELTPTVSAVLADVIPRYLDTDAIHLVQGGVPETTELLTQRFDHIFYTGNGTVGRVVLRAAAEHLTPVTLELGGKSPVWFDDDKHLDQVARRIAWGKFMNAGQTCVAPDYVMTTPDRVDTLIEALKRAVLDMLGPDAAQSPDYGRIVNARHHTRLLSYLEGADVAFGGQADPETCYLAPTIVRMPAPVPGASEPPLMSEEIFGPILPIVAMASSEAAIDYINAHDKPLALYVFSASRTTRESFVERTSSGGVGLDAPMLQAGIEALPFGGIGASGMGSYHGRYSFETFSHLKPVVRRSHTLDTLGFARPPFTAFKQKIAARSAGTTID</sequence>
<organism evidence="9 10">
    <name type="scientific">Nonomuraea solani</name>
    <dbReference type="NCBI Taxonomy" id="1144553"/>
    <lineage>
        <taxon>Bacteria</taxon>
        <taxon>Bacillati</taxon>
        <taxon>Actinomycetota</taxon>
        <taxon>Actinomycetes</taxon>
        <taxon>Streptosporangiales</taxon>
        <taxon>Streptosporangiaceae</taxon>
        <taxon>Nonomuraea</taxon>
    </lineage>
</organism>
<keyword evidence="2 4" id="KW-0560">Oxidoreductase</keyword>
<name>A0A1H6BR59_9ACTN</name>
<dbReference type="PROSITE" id="PS00070">
    <property type="entry name" value="ALDEHYDE_DEHYDR_CYS"/>
    <property type="match status" value="1"/>
</dbReference>
<dbReference type="FunFam" id="3.40.309.10:FF:000003">
    <property type="entry name" value="Aldehyde dehydrogenase"/>
    <property type="match status" value="1"/>
</dbReference>
<feature type="active site" evidence="5 6">
    <location>
        <position position="221"/>
    </location>
</feature>
<dbReference type="InterPro" id="IPR015590">
    <property type="entry name" value="Aldehyde_DH_dom"/>
</dbReference>
<gene>
    <name evidence="9" type="ORF">SAMN05444920_103578</name>
</gene>
<dbReference type="SUPFAM" id="SSF53720">
    <property type="entry name" value="ALDH-like"/>
    <property type="match status" value="1"/>
</dbReference>
<dbReference type="CDD" id="cd07087">
    <property type="entry name" value="ALDH_F3-13-14_CALDH-like"/>
    <property type="match status" value="1"/>
</dbReference>
<proteinExistence type="inferred from homology"/>
<evidence type="ECO:0000256" key="3">
    <source>
        <dbReference type="ARBA" id="ARBA00023027"/>
    </source>
</evidence>
<dbReference type="InterPro" id="IPR016161">
    <property type="entry name" value="Ald_DH/histidinol_DH"/>
</dbReference>
<dbReference type="InterPro" id="IPR016162">
    <property type="entry name" value="Ald_DH_N"/>
</dbReference>
<dbReference type="Proteomes" id="UP000236732">
    <property type="component" value="Unassembled WGS sequence"/>
</dbReference>
<dbReference type="InterPro" id="IPR012394">
    <property type="entry name" value="Aldehyde_DH_NAD(P)"/>
</dbReference>
<protein>
    <recommendedName>
        <fullName evidence="4">Aldehyde dehydrogenase</fullName>
    </recommendedName>
</protein>
<dbReference type="RefSeq" id="WP_103956225.1">
    <property type="nucleotide sequence ID" value="NZ_FNVT01000003.1"/>
</dbReference>
<keyword evidence="3" id="KW-0520">NAD</keyword>
<dbReference type="OrthoDB" id="3802174at2"/>
<evidence type="ECO:0000256" key="5">
    <source>
        <dbReference type="PIRSR" id="PIRSR036492-1"/>
    </source>
</evidence>
<dbReference type="GO" id="GO:0005737">
    <property type="term" value="C:cytoplasm"/>
    <property type="evidence" value="ECO:0007669"/>
    <property type="project" value="TreeGrafter"/>
</dbReference>
<evidence type="ECO:0000313" key="10">
    <source>
        <dbReference type="Proteomes" id="UP000236732"/>
    </source>
</evidence>
<dbReference type="PANTHER" id="PTHR43570">
    <property type="entry name" value="ALDEHYDE DEHYDROGENASE"/>
    <property type="match status" value="1"/>
</dbReference>
<evidence type="ECO:0000256" key="1">
    <source>
        <dbReference type="ARBA" id="ARBA00009986"/>
    </source>
</evidence>
<dbReference type="InterPro" id="IPR016160">
    <property type="entry name" value="Ald_DH_CS_CYS"/>
</dbReference>
<reference evidence="9 10" key="1">
    <citation type="submission" date="2016-10" db="EMBL/GenBank/DDBJ databases">
        <authorList>
            <person name="de Groot N.N."/>
        </authorList>
    </citation>
    <scope>NUCLEOTIDE SEQUENCE [LARGE SCALE GENOMIC DNA]</scope>
    <source>
        <strain evidence="9 10">CGMCC 4.7037</strain>
    </source>
</reference>
<feature type="domain" description="Aldehyde dehydrogenase" evidence="8">
    <location>
        <begin position="15"/>
        <end position="443"/>
    </location>
</feature>
<keyword evidence="10" id="KW-1185">Reference proteome</keyword>
<evidence type="ECO:0000256" key="7">
    <source>
        <dbReference type="RuleBase" id="RU003345"/>
    </source>
</evidence>
<dbReference type="FunFam" id="3.40.605.10:FF:000004">
    <property type="entry name" value="Aldehyde dehydrogenase"/>
    <property type="match status" value="1"/>
</dbReference>
<dbReference type="PANTHER" id="PTHR43570:SF16">
    <property type="entry name" value="ALDEHYDE DEHYDROGENASE TYPE III, ISOFORM Q"/>
    <property type="match status" value="1"/>
</dbReference>
<dbReference type="InterPro" id="IPR016163">
    <property type="entry name" value="Ald_DH_C"/>
</dbReference>
<dbReference type="PIRSF" id="PIRSF036492">
    <property type="entry name" value="ALDH"/>
    <property type="match status" value="1"/>
</dbReference>
<dbReference type="Gene3D" id="3.40.605.10">
    <property type="entry name" value="Aldehyde Dehydrogenase, Chain A, domain 1"/>
    <property type="match status" value="1"/>
</dbReference>
<accession>A0A1H6BR59</accession>
<dbReference type="Gene3D" id="3.40.309.10">
    <property type="entry name" value="Aldehyde Dehydrogenase, Chain A, domain 2"/>
    <property type="match status" value="1"/>
</dbReference>